<dbReference type="SUPFAM" id="SSF54060">
    <property type="entry name" value="His-Me finger endonucleases"/>
    <property type="match status" value="1"/>
</dbReference>
<dbReference type="Pfam" id="PF13392">
    <property type="entry name" value="HNH_3"/>
    <property type="match status" value="1"/>
</dbReference>
<feature type="domain" description="HNH nuclease" evidence="1">
    <location>
        <begin position="78"/>
        <end position="102"/>
    </location>
</feature>
<dbReference type="Proteomes" id="UP001228504">
    <property type="component" value="Unassembled WGS sequence"/>
</dbReference>
<dbReference type="InterPro" id="IPR016177">
    <property type="entry name" value="DNA-bd_dom_sf"/>
</dbReference>
<proteinExistence type="predicted"/>
<gene>
    <name evidence="2" type="ORF">J2S18_001141</name>
</gene>
<dbReference type="SUPFAM" id="SSF54171">
    <property type="entry name" value="DNA-binding domain"/>
    <property type="match status" value="1"/>
</dbReference>
<dbReference type="RefSeq" id="WP_307484344.1">
    <property type="nucleotide sequence ID" value="NZ_JAUSUF010000002.1"/>
</dbReference>
<evidence type="ECO:0000259" key="1">
    <source>
        <dbReference type="Pfam" id="PF13392"/>
    </source>
</evidence>
<dbReference type="EMBL" id="JAUSUF010000002">
    <property type="protein sequence ID" value="MDQ0149211.1"/>
    <property type="molecule type" value="Genomic_DNA"/>
</dbReference>
<dbReference type="InterPro" id="IPR003615">
    <property type="entry name" value="HNH_nuc"/>
</dbReference>
<evidence type="ECO:0000313" key="3">
    <source>
        <dbReference type="Proteomes" id="UP001228504"/>
    </source>
</evidence>
<protein>
    <recommendedName>
        <fullName evidence="1">HNH nuclease domain-containing protein</fullName>
    </recommendedName>
</protein>
<sequence>MKGNMYLVNKNNVEIIINSSKYGIKKVVIDNEDIEKCKKITWFYAKNIDSVYVEGNYRGKKIKLHRYIMDMTDNSRLVDHINRNTLDNRKSNLRVATYQENSFNRSIRSDNKSGYVGVDFKNNKWRAKIKYNGITIHLGYFVDKNEAILNRQLAEQYLFKEFKPLIELISNDVELINKANLNIINRINNKIA</sequence>
<organism evidence="2 3">
    <name type="scientific">Eubacterium multiforme</name>
    <dbReference type="NCBI Taxonomy" id="83339"/>
    <lineage>
        <taxon>Bacteria</taxon>
        <taxon>Bacillati</taxon>
        <taxon>Bacillota</taxon>
        <taxon>Clostridia</taxon>
        <taxon>Eubacteriales</taxon>
        <taxon>Eubacteriaceae</taxon>
        <taxon>Eubacterium</taxon>
    </lineage>
</organism>
<reference evidence="2 3" key="1">
    <citation type="submission" date="2023-07" db="EMBL/GenBank/DDBJ databases">
        <title>Genomic Encyclopedia of Type Strains, Phase IV (KMG-IV): sequencing the most valuable type-strain genomes for metagenomic binning, comparative biology and taxonomic classification.</title>
        <authorList>
            <person name="Goeker M."/>
        </authorList>
    </citation>
    <scope>NUCLEOTIDE SEQUENCE [LARGE SCALE GENOMIC DNA]</scope>
    <source>
        <strain evidence="2 3">DSM 20694</strain>
    </source>
</reference>
<name>A0ABT9USB6_9FIRM</name>
<evidence type="ECO:0000313" key="2">
    <source>
        <dbReference type="EMBL" id="MDQ0149211.1"/>
    </source>
</evidence>
<dbReference type="Gene3D" id="3.90.75.20">
    <property type="match status" value="1"/>
</dbReference>
<dbReference type="InterPro" id="IPR044925">
    <property type="entry name" value="His-Me_finger_sf"/>
</dbReference>
<accession>A0ABT9USB6</accession>
<keyword evidence="3" id="KW-1185">Reference proteome</keyword>
<comment type="caution">
    <text evidence="2">The sequence shown here is derived from an EMBL/GenBank/DDBJ whole genome shotgun (WGS) entry which is preliminary data.</text>
</comment>